<dbReference type="InterPro" id="IPR053304">
    <property type="entry name" value="RNA_M5U_MTase"/>
</dbReference>
<reference evidence="6" key="1">
    <citation type="submission" date="2021-11" db="EMBL/GenBank/DDBJ databases">
        <authorList>
            <consortium name="Genoscope - CEA"/>
            <person name="William W."/>
        </authorList>
    </citation>
    <scope>NUCLEOTIDE SEQUENCE</scope>
</reference>
<name>A0A8J2X394_9STRA</name>
<dbReference type="InterPro" id="IPR010280">
    <property type="entry name" value="U5_MeTrfase_fam"/>
</dbReference>
<evidence type="ECO:0008006" key="8">
    <source>
        <dbReference type="Google" id="ProtNLM"/>
    </source>
</evidence>
<feature type="active site" description="Nucleophile" evidence="4">
    <location>
        <position position="378"/>
    </location>
</feature>
<dbReference type="PANTHER" id="PTHR47548:SF1">
    <property type="entry name" value="S-ADENOSYL-L-METHIONINE-DEPENDENT METHYLTRANSFERASES SUPERFAMILY PROTEIN"/>
    <property type="match status" value="1"/>
</dbReference>
<comment type="similarity">
    <text evidence="4">Belongs to the class I-like SAM-binding methyltransferase superfamily. RNA M5U methyltransferase family.</text>
</comment>
<accession>A0A8J2X394</accession>
<protein>
    <recommendedName>
        <fullName evidence="8">TRAM domain-containing protein</fullName>
    </recommendedName>
</protein>
<dbReference type="OrthoDB" id="10250660at2759"/>
<dbReference type="InterPro" id="IPR029063">
    <property type="entry name" value="SAM-dependent_MTases_sf"/>
</dbReference>
<feature type="binding site" evidence="4">
    <location>
        <position position="279"/>
    </location>
    <ligand>
        <name>S-adenosyl-L-methionine</name>
        <dbReference type="ChEBI" id="CHEBI:59789"/>
    </ligand>
</feature>
<dbReference type="Gene3D" id="2.40.50.1070">
    <property type="match status" value="1"/>
</dbReference>
<dbReference type="PANTHER" id="PTHR47548">
    <property type="entry name" value="BNAA06G32370D PROTEIN"/>
    <property type="match status" value="1"/>
</dbReference>
<dbReference type="GO" id="GO:0006396">
    <property type="term" value="P:RNA processing"/>
    <property type="evidence" value="ECO:0007669"/>
    <property type="project" value="InterPro"/>
</dbReference>
<proteinExistence type="inferred from homology"/>
<evidence type="ECO:0000256" key="4">
    <source>
        <dbReference type="PROSITE-ProRule" id="PRU01024"/>
    </source>
</evidence>
<dbReference type="Proteomes" id="UP000789595">
    <property type="component" value="Unassembled WGS sequence"/>
</dbReference>
<evidence type="ECO:0000313" key="7">
    <source>
        <dbReference type="Proteomes" id="UP000789595"/>
    </source>
</evidence>
<evidence type="ECO:0000256" key="2">
    <source>
        <dbReference type="ARBA" id="ARBA00022679"/>
    </source>
</evidence>
<feature type="binding site" evidence="4">
    <location>
        <position position="300"/>
    </location>
    <ligand>
        <name>S-adenosyl-L-methionine</name>
        <dbReference type="ChEBI" id="CHEBI:59789"/>
    </ligand>
</feature>
<keyword evidence="1 4" id="KW-0489">Methyltransferase</keyword>
<keyword evidence="3 4" id="KW-0949">S-adenosyl-L-methionine</keyword>
<keyword evidence="2 4" id="KW-0808">Transferase</keyword>
<keyword evidence="7" id="KW-1185">Reference proteome</keyword>
<dbReference type="Gene3D" id="3.40.50.150">
    <property type="entry name" value="Vaccinia Virus protein VP39"/>
    <property type="match status" value="1"/>
</dbReference>
<feature type="region of interest" description="Disordered" evidence="5">
    <location>
        <begin position="1"/>
        <end position="43"/>
    </location>
</feature>
<dbReference type="GO" id="GO:0008173">
    <property type="term" value="F:RNA methyltransferase activity"/>
    <property type="evidence" value="ECO:0007669"/>
    <property type="project" value="InterPro"/>
</dbReference>
<sequence>MSSMRDKVAALSAKLSGKKKKRGGGDASSTAKRSKSDADPSARYLANPLTAPIVQRWHAYFRSRLATPPRVFVGPKTGWRGVAKLAARRVNGRVLLGLFAPGTHDVVTSASTSAAHAPALNTAIKAVEAALAEERIYANGAAEGDGSVSYVGLAHESTTDRVQVVVVVNGDDAAPARRVRARLEGRGWLHSFFAHLNPVSRHDNAIYGRGGPETWRPLPQGTCANFACTAGQCVQEAPLGVGLFFAPACFRQANLAQFAEIVRAIQKAVPKNARVVELYGGVATIGAHLLERAARVRCSDENPWNAACVDLLKQGLDEALAEKLSYETAPAAVVARRGDLAHADVIVVDPPRKGLCADVLKALLRPAPKPRKLVYVSCGFDALQRDLAALVAGRWRLDRVEGHVLFPGADHVETLAVLDEGG</sequence>
<evidence type="ECO:0000313" key="6">
    <source>
        <dbReference type="EMBL" id="CAH0377142.1"/>
    </source>
</evidence>
<dbReference type="SUPFAM" id="SSF53335">
    <property type="entry name" value="S-adenosyl-L-methionine-dependent methyltransferases"/>
    <property type="match status" value="1"/>
</dbReference>
<dbReference type="PROSITE" id="PS51687">
    <property type="entry name" value="SAM_MT_RNA_M5U"/>
    <property type="match status" value="1"/>
</dbReference>
<dbReference type="GO" id="GO:0032259">
    <property type="term" value="P:methylation"/>
    <property type="evidence" value="ECO:0007669"/>
    <property type="project" value="UniProtKB-KW"/>
</dbReference>
<evidence type="ECO:0000256" key="3">
    <source>
        <dbReference type="ARBA" id="ARBA00022691"/>
    </source>
</evidence>
<gene>
    <name evidence="6" type="ORF">PECAL_5P17190</name>
</gene>
<comment type="caution">
    <text evidence="6">The sequence shown here is derived from an EMBL/GenBank/DDBJ whole genome shotgun (WGS) entry which is preliminary data.</text>
</comment>
<feature type="binding site" evidence="4">
    <location>
        <position position="252"/>
    </location>
    <ligand>
        <name>S-adenosyl-L-methionine</name>
        <dbReference type="ChEBI" id="CHEBI:59789"/>
    </ligand>
</feature>
<organism evidence="6 7">
    <name type="scientific">Pelagomonas calceolata</name>
    <dbReference type="NCBI Taxonomy" id="35677"/>
    <lineage>
        <taxon>Eukaryota</taxon>
        <taxon>Sar</taxon>
        <taxon>Stramenopiles</taxon>
        <taxon>Ochrophyta</taxon>
        <taxon>Pelagophyceae</taxon>
        <taxon>Pelagomonadales</taxon>
        <taxon>Pelagomonadaceae</taxon>
        <taxon>Pelagomonas</taxon>
    </lineage>
</organism>
<dbReference type="AlphaFoldDB" id="A0A8J2X394"/>
<evidence type="ECO:0000256" key="5">
    <source>
        <dbReference type="SAM" id="MobiDB-lite"/>
    </source>
</evidence>
<feature type="binding site" evidence="4">
    <location>
        <position position="349"/>
    </location>
    <ligand>
        <name>S-adenosyl-L-methionine</name>
        <dbReference type="ChEBI" id="CHEBI:59789"/>
    </ligand>
</feature>
<evidence type="ECO:0000256" key="1">
    <source>
        <dbReference type="ARBA" id="ARBA00022603"/>
    </source>
</evidence>
<dbReference type="EMBL" id="CAKKNE010000005">
    <property type="protein sequence ID" value="CAH0377142.1"/>
    <property type="molecule type" value="Genomic_DNA"/>
</dbReference>